<dbReference type="AlphaFoldDB" id="A0A0F9MHE7"/>
<protein>
    <submittedName>
        <fullName evidence="1">Uncharacterized protein</fullName>
    </submittedName>
</protein>
<dbReference type="EMBL" id="LAZR01005588">
    <property type="protein sequence ID" value="KKM98706.1"/>
    <property type="molecule type" value="Genomic_DNA"/>
</dbReference>
<organism evidence="1">
    <name type="scientific">marine sediment metagenome</name>
    <dbReference type="NCBI Taxonomy" id="412755"/>
    <lineage>
        <taxon>unclassified sequences</taxon>
        <taxon>metagenomes</taxon>
        <taxon>ecological metagenomes</taxon>
    </lineage>
</organism>
<reference evidence="1" key="1">
    <citation type="journal article" date="2015" name="Nature">
        <title>Complex archaea that bridge the gap between prokaryotes and eukaryotes.</title>
        <authorList>
            <person name="Spang A."/>
            <person name="Saw J.H."/>
            <person name="Jorgensen S.L."/>
            <person name="Zaremba-Niedzwiedzka K."/>
            <person name="Martijn J."/>
            <person name="Lind A.E."/>
            <person name="van Eijk R."/>
            <person name="Schleper C."/>
            <person name="Guy L."/>
            <person name="Ettema T.J."/>
        </authorList>
    </citation>
    <scope>NUCLEOTIDE SEQUENCE</scope>
</reference>
<proteinExistence type="predicted"/>
<gene>
    <name evidence="1" type="ORF">LCGC14_1155180</name>
</gene>
<accession>A0A0F9MHE7</accession>
<evidence type="ECO:0000313" key="1">
    <source>
        <dbReference type="EMBL" id="KKM98706.1"/>
    </source>
</evidence>
<name>A0A0F9MHE7_9ZZZZ</name>
<sequence length="93" mass="9991">MTTERPESEFPTIREISDGLSMLVSKGLGDLPVQVLVVPDSTLQAIARVLGAQEGDRPALMIELRNSAEGRVPVSIMSTDRMQGRGIPSSVTQ</sequence>
<comment type="caution">
    <text evidence="1">The sequence shown here is derived from an EMBL/GenBank/DDBJ whole genome shotgun (WGS) entry which is preliminary data.</text>
</comment>